<dbReference type="InterPro" id="IPR012337">
    <property type="entry name" value="RNaseH-like_sf"/>
</dbReference>
<dbReference type="InterPro" id="IPR024567">
    <property type="entry name" value="RNase_HII/HIII_dom"/>
</dbReference>
<keyword evidence="12 14" id="KW-0378">Hydrolase</keyword>
<evidence type="ECO:0000259" key="17">
    <source>
        <dbReference type="PROSITE" id="PS51975"/>
    </source>
</evidence>
<dbReference type="GO" id="GO:0043137">
    <property type="term" value="P:DNA replication, removal of RNA primer"/>
    <property type="evidence" value="ECO:0007669"/>
    <property type="project" value="TreeGrafter"/>
</dbReference>
<keyword evidence="13 14" id="KW-0464">Manganese</keyword>
<dbReference type="EC" id="3.1.26.4" evidence="6 14"/>
<evidence type="ECO:0000256" key="2">
    <source>
        <dbReference type="ARBA" id="ARBA00001946"/>
    </source>
</evidence>
<dbReference type="GO" id="GO:0006298">
    <property type="term" value="P:mismatch repair"/>
    <property type="evidence" value="ECO:0007669"/>
    <property type="project" value="TreeGrafter"/>
</dbReference>
<protein>
    <recommendedName>
        <fullName evidence="7 14">Ribonuclease HII</fullName>
        <shortName evidence="14">RNase HII</shortName>
        <ecNumber evidence="6 14">3.1.26.4</ecNumber>
    </recommendedName>
</protein>
<comment type="subcellular location">
    <subcellularLocation>
        <location evidence="4 14">Cytoplasm</location>
    </subcellularLocation>
</comment>
<dbReference type="Pfam" id="PF01351">
    <property type="entry name" value="RNase_HII"/>
    <property type="match status" value="1"/>
</dbReference>
<dbReference type="AlphaFoldDB" id="A0A1H0XWS0"/>
<keyword evidence="19" id="KW-1185">Reference proteome</keyword>
<dbReference type="FunFam" id="3.30.420.10:FF:000006">
    <property type="entry name" value="Ribonuclease HII"/>
    <property type="match status" value="1"/>
</dbReference>
<evidence type="ECO:0000256" key="6">
    <source>
        <dbReference type="ARBA" id="ARBA00012180"/>
    </source>
</evidence>
<dbReference type="InterPro" id="IPR022898">
    <property type="entry name" value="RNase_HII"/>
</dbReference>
<evidence type="ECO:0000256" key="4">
    <source>
        <dbReference type="ARBA" id="ARBA00004496"/>
    </source>
</evidence>
<dbReference type="NCBIfam" id="NF000595">
    <property type="entry name" value="PRK00015.1-3"/>
    <property type="match status" value="1"/>
</dbReference>
<dbReference type="Gene3D" id="3.30.420.10">
    <property type="entry name" value="Ribonuclease H-like superfamily/Ribonuclease H"/>
    <property type="match status" value="1"/>
</dbReference>
<dbReference type="GO" id="GO:0030145">
    <property type="term" value="F:manganese ion binding"/>
    <property type="evidence" value="ECO:0007669"/>
    <property type="project" value="UniProtKB-UniRule"/>
</dbReference>
<proteinExistence type="inferred from homology"/>
<evidence type="ECO:0000256" key="14">
    <source>
        <dbReference type="HAMAP-Rule" id="MF_00052"/>
    </source>
</evidence>
<keyword evidence="9 14" id="KW-0540">Nuclease</keyword>
<evidence type="ECO:0000256" key="1">
    <source>
        <dbReference type="ARBA" id="ARBA00000077"/>
    </source>
</evidence>
<feature type="binding site" evidence="14 15">
    <location>
        <position position="171"/>
    </location>
    <ligand>
        <name>a divalent metal cation</name>
        <dbReference type="ChEBI" id="CHEBI:60240"/>
    </ligand>
</feature>
<dbReference type="PANTHER" id="PTHR10954">
    <property type="entry name" value="RIBONUCLEASE H2 SUBUNIT A"/>
    <property type="match status" value="1"/>
</dbReference>
<organism evidence="18 19">
    <name type="scientific">Carnobacterium viridans</name>
    <dbReference type="NCBI Taxonomy" id="174587"/>
    <lineage>
        <taxon>Bacteria</taxon>
        <taxon>Bacillati</taxon>
        <taxon>Bacillota</taxon>
        <taxon>Bacilli</taxon>
        <taxon>Lactobacillales</taxon>
        <taxon>Carnobacteriaceae</taxon>
        <taxon>Carnobacterium</taxon>
    </lineage>
</organism>
<dbReference type="PROSITE" id="PS51975">
    <property type="entry name" value="RNASE_H_2"/>
    <property type="match status" value="1"/>
</dbReference>
<evidence type="ECO:0000256" key="5">
    <source>
        <dbReference type="ARBA" id="ARBA00007383"/>
    </source>
</evidence>
<keyword evidence="8 14" id="KW-0963">Cytoplasm</keyword>
<evidence type="ECO:0000313" key="19">
    <source>
        <dbReference type="Proteomes" id="UP000199481"/>
    </source>
</evidence>
<comment type="cofactor">
    <cofactor evidence="2">
        <name>Mg(2+)</name>
        <dbReference type="ChEBI" id="CHEBI:18420"/>
    </cofactor>
</comment>
<keyword evidence="11 14" id="KW-0255">Endonuclease</keyword>
<dbReference type="EMBL" id="FNJW01000008">
    <property type="protein sequence ID" value="SDQ07323.1"/>
    <property type="molecule type" value="Genomic_DNA"/>
</dbReference>
<dbReference type="OrthoDB" id="9803420at2"/>
<evidence type="ECO:0000313" key="18">
    <source>
        <dbReference type="EMBL" id="SDQ07323.1"/>
    </source>
</evidence>
<comment type="similarity">
    <text evidence="5 14 16">Belongs to the RNase HII family.</text>
</comment>
<dbReference type="HAMAP" id="MF_00052_B">
    <property type="entry name" value="RNase_HII_B"/>
    <property type="match status" value="1"/>
</dbReference>
<feature type="binding site" evidence="14 15">
    <location>
        <position position="79"/>
    </location>
    <ligand>
        <name>a divalent metal cation</name>
        <dbReference type="ChEBI" id="CHEBI:60240"/>
    </ligand>
</feature>
<feature type="binding site" evidence="14 15">
    <location>
        <position position="80"/>
    </location>
    <ligand>
        <name>a divalent metal cation</name>
        <dbReference type="ChEBI" id="CHEBI:60240"/>
    </ligand>
</feature>
<gene>
    <name evidence="14" type="primary">rnhB</name>
    <name evidence="18" type="ORF">SAMN04487752_0538</name>
</gene>
<comment type="function">
    <text evidence="3 14 16">Endonuclease that specifically degrades the RNA of RNA-DNA hybrids.</text>
</comment>
<evidence type="ECO:0000256" key="16">
    <source>
        <dbReference type="RuleBase" id="RU003515"/>
    </source>
</evidence>
<accession>A0A1H0XWS0</accession>
<name>A0A1H0XWS0_9LACT</name>
<evidence type="ECO:0000256" key="7">
    <source>
        <dbReference type="ARBA" id="ARBA00019179"/>
    </source>
</evidence>
<feature type="domain" description="RNase H type-2" evidence="17">
    <location>
        <begin position="73"/>
        <end position="257"/>
    </location>
</feature>
<dbReference type="GO" id="GO:0004523">
    <property type="term" value="F:RNA-DNA hybrid ribonuclease activity"/>
    <property type="evidence" value="ECO:0007669"/>
    <property type="project" value="UniProtKB-UniRule"/>
</dbReference>
<evidence type="ECO:0000256" key="15">
    <source>
        <dbReference type="PROSITE-ProRule" id="PRU01319"/>
    </source>
</evidence>
<dbReference type="InterPro" id="IPR036397">
    <property type="entry name" value="RNaseH_sf"/>
</dbReference>
<dbReference type="Proteomes" id="UP000199481">
    <property type="component" value="Unassembled WGS sequence"/>
</dbReference>
<dbReference type="CDD" id="cd07182">
    <property type="entry name" value="RNase_HII_bacteria_HII_like"/>
    <property type="match status" value="1"/>
</dbReference>
<dbReference type="PANTHER" id="PTHR10954:SF18">
    <property type="entry name" value="RIBONUCLEASE HII"/>
    <property type="match status" value="1"/>
</dbReference>
<evidence type="ECO:0000256" key="13">
    <source>
        <dbReference type="ARBA" id="ARBA00023211"/>
    </source>
</evidence>
<dbReference type="GO" id="GO:0003723">
    <property type="term" value="F:RNA binding"/>
    <property type="evidence" value="ECO:0007669"/>
    <property type="project" value="UniProtKB-UniRule"/>
</dbReference>
<dbReference type="RefSeq" id="WP_089974976.1">
    <property type="nucleotide sequence ID" value="NZ_CP084916.1"/>
</dbReference>
<dbReference type="NCBIfam" id="NF000594">
    <property type="entry name" value="PRK00015.1-1"/>
    <property type="match status" value="1"/>
</dbReference>
<reference evidence="19" key="1">
    <citation type="submission" date="2016-10" db="EMBL/GenBank/DDBJ databases">
        <authorList>
            <person name="Varghese N."/>
            <person name="Submissions S."/>
        </authorList>
    </citation>
    <scope>NUCLEOTIDE SEQUENCE [LARGE SCALE GENOMIC DNA]</scope>
    <source>
        <strain evidence="19">MPL-11</strain>
    </source>
</reference>
<keyword evidence="10 14" id="KW-0479">Metal-binding</keyword>
<evidence type="ECO:0000256" key="12">
    <source>
        <dbReference type="ARBA" id="ARBA00022801"/>
    </source>
</evidence>
<comment type="catalytic activity">
    <reaction evidence="1 14 15 16">
        <text>Endonucleolytic cleavage to 5'-phosphomonoester.</text>
        <dbReference type="EC" id="3.1.26.4"/>
    </reaction>
</comment>
<sequence length="257" mass="28660">MGKPLTIKDIKELLATVTHPDDERLVLIKSDSRKGVLNAYKSWENQIRKQQLILEKQQEMLQIEQFFWEKGTQFIAGIDEVGRGPLAGPVVAAAVILPQDFNVLEINDSKQLSSVKREMLFDQIQESALAIGIGIKDHQVIDKVNIYEATKLAMIEAIEQLPQSPEQLLIDAMHLPVTIPQESFIKGDSKSLSIAAASIIAKVTRDRMMAEYDTVYPGYGFSKNVGYGTKVHLEGLEKHGVCPIHRKTFAPVKNLLG</sequence>
<evidence type="ECO:0000256" key="9">
    <source>
        <dbReference type="ARBA" id="ARBA00022722"/>
    </source>
</evidence>
<evidence type="ECO:0000256" key="10">
    <source>
        <dbReference type="ARBA" id="ARBA00022723"/>
    </source>
</evidence>
<dbReference type="GO" id="GO:0005737">
    <property type="term" value="C:cytoplasm"/>
    <property type="evidence" value="ECO:0007669"/>
    <property type="project" value="UniProtKB-SubCell"/>
</dbReference>
<evidence type="ECO:0000256" key="11">
    <source>
        <dbReference type="ARBA" id="ARBA00022759"/>
    </source>
</evidence>
<dbReference type="SUPFAM" id="SSF53098">
    <property type="entry name" value="Ribonuclease H-like"/>
    <property type="match status" value="1"/>
</dbReference>
<comment type="cofactor">
    <cofactor evidence="14 15">
        <name>Mn(2+)</name>
        <dbReference type="ChEBI" id="CHEBI:29035"/>
    </cofactor>
    <cofactor evidence="14 15">
        <name>Mg(2+)</name>
        <dbReference type="ChEBI" id="CHEBI:18420"/>
    </cofactor>
    <text evidence="14 15">Manganese or magnesium. Binds 1 divalent metal ion per monomer in the absence of substrate. May bind a second metal ion after substrate binding.</text>
</comment>
<evidence type="ECO:0000256" key="3">
    <source>
        <dbReference type="ARBA" id="ARBA00004065"/>
    </source>
</evidence>
<dbReference type="GO" id="GO:0032299">
    <property type="term" value="C:ribonuclease H2 complex"/>
    <property type="evidence" value="ECO:0007669"/>
    <property type="project" value="TreeGrafter"/>
</dbReference>
<evidence type="ECO:0000256" key="8">
    <source>
        <dbReference type="ARBA" id="ARBA00022490"/>
    </source>
</evidence>
<dbReference type="InterPro" id="IPR001352">
    <property type="entry name" value="RNase_HII/HIII"/>
</dbReference>